<dbReference type="EMBL" id="JAJLJH010000001">
    <property type="protein sequence ID" value="MCK9684604.1"/>
    <property type="molecule type" value="Genomic_DNA"/>
</dbReference>
<dbReference type="Proteomes" id="UP001139353">
    <property type="component" value="Unassembled WGS sequence"/>
</dbReference>
<feature type="domain" description="SAF" evidence="5">
    <location>
        <begin position="125"/>
        <end position="187"/>
    </location>
</feature>
<keyword evidence="2 4" id="KW-0732">Signal</keyword>
<dbReference type="RefSeq" id="WP_275680630.1">
    <property type="nucleotide sequence ID" value="NZ_JAJLJH010000001.1"/>
</dbReference>
<evidence type="ECO:0000259" key="5">
    <source>
        <dbReference type="SMART" id="SM00858"/>
    </source>
</evidence>
<accession>A0A9X2C0C4</accession>
<keyword evidence="6" id="KW-0282">Flagellum</keyword>
<comment type="subcellular location">
    <subcellularLocation>
        <location evidence="1 4">Periplasm</location>
    </subcellularLocation>
</comment>
<name>A0A9X2C0C4_9BURK</name>
<evidence type="ECO:0000313" key="7">
    <source>
        <dbReference type="Proteomes" id="UP001139353"/>
    </source>
</evidence>
<comment type="function">
    <text evidence="4">Involved in the assembly process of the P-ring formation. It may associate with FlgF on the rod constituting a structure essential for the P-ring assembly or may act as a modulator protein for the P-ring assembly.</text>
</comment>
<dbReference type="InterPro" id="IPR017585">
    <property type="entry name" value="SAF_FlgA"/>
</dbReference>
<dbReference type="Pfam" id="PF17656">
    <property type="entry name" value="ChapFlgA_N"/>
    <property type="match status" value="1"/>
</dbReference>
<dbReference type="GO" id="GO:0042597">
    <property type="term" value="C:periplasmic space"/>
    <property type="evidence" value="ECO:0007669"/>
    <property type="project" value="UniProtKB-SubCell"/>
</dbReference>
<reference evidence="6" key="1">
    <citation type="submission" date="2021-11" db="EMBL/GenBank/DDBJ databases">
        <title>BS-T2-15 a new species belonging to the Comamonadaceae family isolated from the soil of a French oak forest.</title>
        <authorList>
            <person name="Mieszkin S."/>
            <person name="Alain K."/>
        </authorList>
    </citation>
    <scope>NUCLEOTIDE SEQUENCE</scope>
    <source>
        <strain evidence="6">BS-T2-15</strain>
    </source>
</reference>
<evidence type="ECO:0000256" key="1">
    <source>
        <dbReference type="ARBA" id="ARBA00004418"/>
    </source>
</evidence>
<evidence type="ECO:0000313" key="6">
    <source>
        <dbReference type="EMBL" id="MCK9684604.1"/>
    </source>
</evidence>
<keyword evidence="6" id="KW-0966">Cell projection</keyword>
<keyword evidence="4" id="KW-1005">Bacterial flagellum biogenesis</keyword>
<sequence length="249" mass="25565">MNAFPATAALAARRLAALAVLAAAGAPALAQDEPGYTPDNTLLQQVETMARNGASAATAQQGQGLRVEVKVGKLDPRLKLAPCQHIDTYLPPGLPVWGATRIGMRCTQGAKLWNVSIPIQVSVYAQATVLKAALPAGTVLDASQLAQAEVDIAAAPGAAVPDPLLVVGRTLGRGVAAGATLRQTDLKARQFFAAGETVRVTAIGKGWSVETEGQAIGPGIEGQNVNVRTEAGRLLSARPTGQGQVEVTL</sequence>
<dbReference type="Gene3D" id="2.30.30.760">
    <property type="match status" value="1"/>
</dbReference>
<dbReference type="AlphaFoldDB" id="A0A9X2C0C4"/>
<dbReference type="NCBIfam" id="TIGR03170">
    <property type="entry name" value="flgA_cterm"/>
    <property type="match status" value="1"/>
</dbReference>
<dbReference type="Pfam" id="PF13144">
    <property type="entry name" value="ChapFlgA"/>
    <property type="match status" value="1"/>
</dbReference>
<evidence type="ECO:0000256" key="4">
    <source>
        <dbReference type="RuleBase" id="RU362063"/>
    </source>
</evidence>
<dbReference type="SMART" id="SM00858">
    <property type="entry name" value="SAF"/>
    <property type="match status" value="1"/>
</dbReference>
<comment type="caution">
    <text evidence="6">The sequence shown here is derived from an EMBL/GenBank/DDBJ whole genome shotgun (WGS) entry which is preliminary data.</text>
</comment>
<dbReference type="PANTHER" id="PTHR36307:SF1">
    <property type="entry name" value="FLAGELLA BASAL BODY P-RING FORMATION PROTEIN FLGA"/>
    <property type="match status" value="1"/>
</dbReference>
<keyword evidence="6" id="KW-0969">Cilium</keyword>
<keyword evidence="3 4" id="KW-0574">Periplasm</keyword>
<dbReference type="GO" id="GO:0044780">
    <property type="term" value="P:bacterial-type flagellum assembly"/>
    <property type="evidence" value="ECO:0007669"/>
    <property type="project" value="InterPro"/>
</dbReference>
<organism evidence="6 7">
    <name type="scientific">Scleromatobacter humisilvae</name>
    <dbReference type="NCBI Taxonomy" id="2897159"/>
    <lineage>
        <taxon>Bacteria</taxon>
        <taxon>Pseudomonadati</taxon>
        <taxon>Pseudomonadota</taxon>
        <taxon>Betaproteobacteria</taxon>
        <taxon>Burkholderiales</taxon>
        <taxon>Sphaerotilaceae</taxon>
        <taxon>Scleromatobacter</taxon>
    </lineage>
</organism>
<proteinExistence type="inferred from homology"/>
<evidence type="ECO:0000256" key="2">
    <source>
        <dbReference type="ARBA" id="ARBA00022729"/>
    </source>
</evidence>
<dbReference type="InterPro" id="IPR039246">
    <property type="entry name" value="Flagellar_FlgA"/>
</dbReference>
<comment type="similarity">
    <text evidence="4">Belongs to the FlgA family.</text>
</comment>
<feature type="signal peptide" evidence="4">
    <location>
        <begin position="1"/>
        <end position="30"/>
    </location>
</feature>
<evidence type="ECO:0000256" key="3">
    <source>
        <dbReference type="ARBA" id="ARBA00022764"/>
    </source>
</evidence>
<dbReference type="PANTHER" id="PTHR36307">
    <property type="entry name" value="FLAGELLA BASAL BODY P-RING FORMATION PROTEIN FLGA"/>
    <property type="match status" value="1"/>
</dbReference>
<feature type="chain" id="PRO_5041019882" description="Flagella basal body P-ring formation protein FlgA" evidence="4">
    <location>
        <begin position="31"/>
        <end position="249"/>
    </location>
</feature>
<gene>
    <name evidence="6" type="primary">flgA</name>
    <name evidence="6" type="ORF">LPC04_02660</name>
</gene>
<dbReference type="InterPro" id="IPR013974">
    <property type="entry name" value="SAF"/>
</dbReference>
<dbReference type="CDD" id="cd11614">
    <property type="entry name" value="SAF_CpaB_FlgA_like"/>
    <property type="match status" value="1"/>
</dbReference>
<protein>
    <recommendedName>
        <fullName evidence="4">Flagella basal body P-ring formation protein FlgA</fullName>
    </recommendedName>
</protein>
<dbReference type="InterPro" id="IPR041231">
    <property type="entry name" value="FlgA_N"/>
</dbReference>
<keyword evidence="7" id="KW-1185">Reference proteome</keyword>